<dbReference type="AlphaFoldDB" id="A0A1C6VTS0"/>
<name>A0A1C6VTS0_9ACTN</name>
<keyword evidence="1" id="KW-0812">Transmembrane</keyword>
<keyword evidence="1" id="KW-1133">Transmembrane helix</keyword>
<feature type="transmembrane region" description="Helical" evidence="1">
    <location>
        <begin position="55"/>
        <end position="74"/>
    </location>
</feature>
<dbReference type="EMBL" id="FMIB01000002">
    <property type="protein sequence ID" value="SCL69685.1"/>
    <property type="molecule type" value="Genomic_DNA"/>
</dbReference>
<keyword evidence="1" id="KW-0472">Membrane</keyword>
<proteinExistence type="predicted"/>
<organism evidence="2 3">
    <name type="scientific">Micromonospora chersina</name>
    <dbReference type="NCBI Taxonomy" id="47854"/>
    <lineage>
        <taxon>Bacteria</taxon>
        <taxon>Bacillati</taxon>
        <taxon>Actinomycetota</taxon>
        <taxon>Actinomycetes</taxon>
        <taxon>Micromonosporales</taxon>
        <taxon>Micromonosporaceae</taxon>
        <taxon>Micromonospora</taxon>
    </lineage>
</organism>
<feature type="transmembrane region" description="Helical" evidence="1">
    <location>
        <begin position="20"/>
        <end position="43"/>
    </location>
</feature>
<gene>
    <name evidence="2" type="ORF">GA0070603_5222</name>
</gene>
<evidence type="ECO:0000256" key="1">
    <source>
        <dbReference type="SAM" id="Phobius"/>
    </source>
</evidence>
<evidence type="ECO:0000313" key="2">
    <source>
        <dbReference type="EMBL" id="SCL69685.1"/>
    </source>
</evidence>
<keyword evidence="3" id="KW-1185">Reference proteome</keyword>
<evidence type="ECO:0000313" key="3">
    <source>
        <dbReference type="Proteomes" id="UP000198605"/>
    </source>
</evidence>
<feature type="transmembrane region" description="Helical" evidence="1">
    <location>
        <begin position="109"/>
        <end position="129"/>
    </location>
</feature>
<dbReference type="STRING" id="47854.GA0070603_5222"/>
<protein>
    <submittedName>
        <fullName evidence="2">Uncharacterized protein</fullName>
    </submittedName>
</protein>
<dbReference type="Proteomes" id="UP000198605">
    <property type="component" value="Unassembled WGS sequence"/>
</dbReference>
<reference evidence="3" key="1">
    <citation type="submission" date="2016-06" db="EMBL/GenBank/DDBJ databases">
        <authorList>
            <person name="Varghese N."/>
            <person name="Submissions Spin"/>
        </authorList>
    </citation>
    <scope>NUCLEOTIDE SEQUENCE [LARGE SCALE GENOMIC DNA]</scope>
    <source>
        <strain evidence="3">DSM 44151</strain>
    </source>
</reference>
<accession>A0A1C6VTS0</accession>
<sequence>MIHPVRQGVPMSDFFWRDAFRLVLPSMPEAVMFVAGLLVTIAFRRRLGAAASTAVIGFAFLALASLAGVAWQLWSLSRSGYGFPMTEASPNVSPAGLELTRAMQMPVDIALLVLDLVGLIYVTIAVFVARSSHPTPVGRSR</sequence>